<organism evidence="3 4">
    <name type="scientific">candidate division LCP-89 bacterium B3_LCP</name>
    <dbReference type="NCBI Taxonomy" id="2012998"/>
    <lineage>
        <taxon>Bacteria</taxon>
        <taxon>Pseudomonadati</taxon>
        <taxon>Bacteria division LCP-89</taxon>
    </lineage>
</organism>
<dbReference type="Pfam" id="PF18962">
    <property type="entry name" value="Por_Secre_tail"/>
    <property type="match status" value="1"/>
</dbReference>
<reference evidence="3 4" key="1">
    <citation type="submission" date="2017-06" db="EMBL/GenBank/DDBJ databases">
        <title>Novel microbial phyla capable of carbon fixation and sulfur reduction in deep-sea sediments.</title>
        <authorList>
            <person name="Huang J."/>
            <person name="Baker B."/>
            <person name="Wang Y."/>
        </authorList>
    </citation>
    <scope>NUCLEOTIDE SEQUENCE [LARGE SCALE GENOMIC DNA]</scope>
    <source>
        <strain evidence="3">B3_LCP</strain>
    </source>
</reference>
<dbReference type="EMBL" id="NJBN01000016">
    <property type="protein sequence ID" value="TKJ36589.1"/>
    <property type="molecule type" value="Genomic_DNA"/>
</dbReference>
<protein>
    <recommendedName>
        <fullName evidence="2">Secretion system C-terminal sorting domain-containing protein</fullName>
    </recommendedName>
</protein>
<feature type="signal peptide" evidence="1">
    <location>
        <begin position="1"/>
        <end position="21"/>
    </location>
</feature>
<dbReference type="Proteomes" id="UP000319619">
    <property type="component" value="Unassembled WGS sequence"/>
</dbReference>
<proteinExistence type="predicted"/>
<feature type="chain" id="PRO_5021771326" description="Secretion system C-terminal sorting domain-containing protein" evidence="1">
    <location>
        <begin position="22"/>
        <end position="343"/>
    </location>
</feature>
<evidence type="ECO:0000313" key="3">
    <source>
        <dbReference type="EMBL" id="TKJ36589.1"/>
    </source>
</evidence>
<gene>
    <name evidence="3" type="ORF">CEE37_15020</name>
</gene>
<dbReference type="InterPro" id="IPR026444">
    <property type="entry name" value="Secre_tail"/>
</dbReference>
<sequence length="343" mass="38399">MRIISTISIGLCFLLPLSVLAQITLTADDFQRPPGSTAELHSSGAMIPVNQGLSGANQTWVYTFMETPIAYLQEWHEPSSTPYFGSFPTANQVTTSTQLDQDTYIYHEMNETAYWIRGSGSESGTYIYDNSKPIVEFPLNYLDEWDAVYEYSQGGDTTLYDSTRNIIDAWGTLIDGNNTYQVLRRKGHIWKINSLQGVPYDTTTYWNWAWIAPTYGAVAMMLSAANELEPYFGVGYFNRIVDLTAVEKQPDTILPPVTYLLLPAYPNPFNPQTILSFTMPQAGRAVLSIIDLQGREVACQHDGWLTPGVYHSTFSAENLAGGIYFARLTAGNQQQVQKLVLMK</sequence>
<feature type="domain" description="Secretion system C-terminal sorting" evidence="2">
    <location>
        <begin position="265"/>
        <end position="340"/>
    </location>
</feature>
<dbReference type="AlphaFoldDB" id="A0A532UNU9"/>
<evidence type="ECO:0000256" key="1">
    <source>
        <dbReference type="SAM" id="SignalP"/>
    </source>
</evidence>
<comment type="caution">
    <text evidence="3">The sequence shown here is derived from an EMBL/GenBank/DDBJ whole genome shotgun (WGS) entry which is preliminary data.</text>
</comment>
<dbReference type="NCBIfam" id="TIGR04183">
    <property type="entry name" value="Por_Secre_tail"/>
    <property type="match status" value="1"/>
</dbReference>
<name>A0A532UNU9_UNCL8</name>
<keyword evidence="1" id="KW-0732">Signal</keyword>
<evidence type="ECO:0000313" key="4">
    <source>
        <dbReference type="Proteomes" id="UP000319619"/>
    </source>
</evidence>
<accession>A0A532UNU9</accession>
<evidence type="ECO:0000259" key="2">
    <source>
        <dbReference type="Pfam" id="PF18962"/>
    </source>
</evidence>